<evidence type="ECO:0000313" key="3">
    <source>
        <dbReference type="EMBL" id="BCL58107.1"/>
    </source>
</evidence>
<reference evidence="4" key="1">
    <citation type="submission" date="2020-09" db="EMBL/GenBank/DDBJ databases">
        <title>Complete genome sequencing of Faecalibacillus intestinalis strain 14EGH31.</title>
        <authorList>
            <person name="Sakamoto M."/>
            <person name="Murakami T."/>
            <person name="Mori H."/>
        </authorList>
    </citation>
    <scope>NUCLEOTIDE SEQUENCE [LARGE SCALE GENOMIC DNA]</scope>
    <source>
        <strain evidence="4">14EGH31</strain>
    </source>
</reference>
<evidence type="ECO:0000256" key="1">
    <source>
        <dbReference type="SAM" id="Phobius"/>
    </source>
</evidence>
<dbReference type="AlphaFoldDB" id="A0A7I8DZM5"/>
<accession>A0A7I8DZM5</accession>
<name>A0A7I8DZM5_9FIRM</name>
<dbReference type="EMBL" id="AP024085">
    <property type="protein sequence ID" value="BCL58107.1"/>
    <property type="molecule type" value="Genomic_DNA"/>
</dbReference>
<sequence>MKKLIQISICLMILILNMHTVKAMNYQAQIQDHYYESFQEAIKDILDEKQKGPIYLLDDVILDIGTINKDIEIIGNHHQISVPCQSQTNDSESQGRLNIQAHLTFNQCDVQFNNMYSSGNNTWSVVMSSTGVLDLINQSHVSFVNYGIYASNGAIINVDHSVVSLKQMKYTSMMGESYGILNLNNNAKYNIEDAIEPNGITGFHINVDHSSLVIQNCTNQAIVKGNLNITNQGSVSLLNNEVGYNMYSGNQLYVDETSSLKMNENKNCALLSQGKQKRTMIVKKGGKLEAQYNGSQYQASDDESKYYAQTSALNFGVYGWYERAQKIYFYPNSDDVIFEDGAKVNISHNYVRGISNYGNLYLGNQTIITSNGGYQKGNPLDTCRVGKGGGIYNAGKLTLSSTVLYNNHARLAGDDLYGEETGSVYLSTVGNNWILDDCNHKIDGWYQDTLQHRWDGEHLDRLYLVNIEKNQTYHALEAKAAHGIIKEDIKTEITPTESVKVQAVKTGDTTPMDYWYTLIGLSLTVMLLFFIKYVMKKRD</sequence>
<dbReference type="RefSeq" id="WP_117813126.1">
    <property type="nucleotide sequence ID" value="NZ_AP024085.1"/>
</dbReference>
<feature type="signal peptide" evidence="2">
    <location>
        <begin position="1"/>
        <end position="23"/>
    </location>
</feature>
<protein>
    <recommendedName>
        <fullName evidence="5">Right handed beta helix domain-containing protein</fullName>
    </recommendedName>
</protein>
<evidence type="ECO:0000256" key="2">
    <source>
        <dbReference type="SAM" id="SignalP"/>
    </source>
</evidence>
<feature type="transmembrane region" description="Helical" evidence="1">
    <location>
        <begin position="514"/>
        <end position="535"/>
    </location>
</feature>
<keyword evidence="1" id="KW-1133">Transmembrane helix</keyword>
<feature type="chain" id="PRO_5032544255" description="Right handed beta helix domain-containing protein" evidence="2">
    <location>
        <begin position="24"/>
        <end position="539"/>
    </location>
</feature>
<organism evidence="3 4">
    <name type="scientific">Faecalibacillus intestinalis</name>
    <dbReference type="NCBI Taxonomy" id="1982626"/>
    <lineage>
        <taxon>Bacteria</taxon>
        <taxon>Bacillati</taxon>
        <taxon>Bacillota</taxon>
        <taxon>Erysipelotrichia</taxon>
        <taxon>Erysipelotrichales</taxon>
        <taxon>Coprobacillaceae</taxon>
        <taxon>Faecalibacillus</taxon>
    </lineage>
</organism>
<proteinExistence type="predicted"/>
<evidence type="ECO:0008006" key="5">
    <source>
        <dbReference type="Google" id="ProtNLM"/>
    </source>
</evidence>
<keyword evidence="2" id="KW-0732">Signal</keyword>
<keyword evidence="1" id="KW-0472">Membrane</keyword>
<dbReference type="Proteomes" id="UP000593842">
    <property type="component" value="Chromosome"/>
</dbReference>
<keyword evidence="1" id="KW-0812">Transmembrane</keyword>
<gene>
    <name evidence="3" type="ORF">Fi14EGH31_18190</name>
</gene>
<evidence type="ECO:0000313" key="4">
    <source>
        <dbReference type="Proteomes" id="UP000593842"/>
    </source>
</evidence>
<dbReference type="KEGG" id="fit:Fi14EGH31_18190"/>
<dbReference type="GeneID" id="70580260"/>